<feature type="region of interest" description="Disordered" evidence="1">
    <location>
        <begin position="201"/>
        <end position="220"/>
    </location>
</feature>
<evidence type="ECO:0000313" key="2">
    <source>
        <dbReference type="EMBL" id="PWU50606.1"/>
    </source>
</evidence>
<dbReference type="InterPro" id="IPR050484">
    <property type="entry name" value="Transf_Hexapept/Carb_Anhydrase"/>
</dbReference>
<dbReference type="Proteomes" id="UP000245683">
    <property type="component" value="Unassembled WGS sequence"/>
</dbReference>
<dbReference type="OrthoDB" id="2643438at2"/>
<organism evidence="2 3">
    <name type="scientific">Micromonospora globispora</name>
    <dbReference type="NCBI Taxonomy" id="1450148"/>
    <lineage>
        <taxon>Bacteria</taxon>
        <taxon>Bacillati</taxon>
        <taxon>Actinomycetota</taxon>
        <taxon>Actinomycetes</taxon>
        <taxon>Micromonosporales</taxon>
        <taxon>Micromonosporaceae</taxon>
        <taxon>Micromonospora</taxon>
    </lineage>
</organism>
<reference evidence="3" key="1">
    <citation type="submission" date="2018-05" db="EMBL/GenBank/DDBJ databases">
        <title>Micromonospora globispora sp. nov. and Micromonospora rugosa sp. nov., isolated from marine sediment.</title>
        <authorList>
            <person name="Carro L."/>
            <person name="Aysel V."/>
            <person name="Cetin D."/>
            <person name="Igual J.M."/>
            <person name="Klenk H.-P."/>
            <person name="Trujillo M.E."/>
            <person name="Sahin N."/>
        </authorList>
    </citation>
    <scope>NUCLEOTIDE SEQUENCE [LARGE SCALE GENOMIC DNA]</scope>
    <source>
        <strain evidence="3">S2904</strain>
    </source>
</reference>
<dbReference type="Gene3D" id="2.160.10.10">
    <property type="entry name" value="Hexapeptide repeat proteins"/>
    <property type="match status" value="1"/>
</dbReference>
<evidence type="ECO:0000256" key="1">
    <source>
        <dbReference type="SAM" id="MobiDB-lite"/>
    </source>
</evidence>
<dbReference type="PANTHER" id="PTHR13061">
    <property type="entry name" value="DYNACTIN SUBUNIT P25"/>
    <property type="match status" value="1"/>
</dbReference>
<sequence>MLITRNGVSPDIHATATIAETAAVIGDVTIGGGAYVDHGVVIESGGPPVEIAAEAIVFAGSVIRAVGGRGRPAFPVRIGTRTLVSPLSALTGCAVGRHCYLATGAIVLQGAAVGDRSRIGAGAIVHAGTVLPEETRIGMRHIAAPTRDGYLSTADVEQARKLAGADFFDIAFATTEADQGRLHDQVMAALLAEVHGWRDVSAEPPQWPRAAETVARNPSR</sequence>
<accession>A0A317KAZ5</accession>
<dbReference type="RefSeq" id="WP_109943764.1">
    <property type="nucleotide sequence ID" value="NZ_QGGF01000076.1"/>
</dbReference>
<dbReference type="PANTHER" id="PTHR13061:SF29">
    <property type="entry name" value="GAMMA CARBONIC ANHYDRASE-LIKE 1, MITOCHONDRIAL-RELATED"/>
    <property type="match status" value="1"/>
</dbReference>
<dbReference type="EMBL" id="QGSV01000106">
    <property type="protein sequence ID" value="PWU50606.1"/>
    <property type="molecule type" value="Genomic_DNA"/>
</dbReference>
<comment type="caution">
    <text evidence="2">The sequence shown here is derived from an EMBL/GenBank/DDBJ whole genome shotgun (WGS) entry which is preliminary data.</text>
</comment>
<evidence type="ECO:0000313" key="3">
    <source>
        <dbReference type="Proteomes" id="UP000245683"/>
    </source>
</evidence>
<keyword evidence="3" id="KW-1185">Reference proteome</keyword>
<protein>
    <recommendedName>
        <fullName evidence="4">Transferase</fullName>
    </recommendedName>
</protein>
<dbReference type="AlphaFoldDB" id="A0A317KAZ5"/>
<gene>
    <name evidence="2" type="ORF">DLJ46_06570</name>
</gene>
<dbReference type="SUPFAM" id="SSF51161">
    <property type="entry name" value="Trimeric LpxA-like enzymes"/>
    <property type="match status" value="1"/>
</dbReference>
<dbReference type="InterPro" id="IPR011004">
    <property type="entry name" value="Trimer_LpxA-like_sf"/>
</dbReference>
<proteinExistence type="predicted"/>
<name>A0A317KAZ5_9ACTN</name>
<evidence type="ECO:0008006" key="4">
    <source>
        <dbReference type="Google" id="ProtNLM"/>
    </source>
</evidence>